<evidence type="ECO:0008006" key="2">
    <source>
        <dbReference type="Google" id="ProtNLM"/>
    </source>
</evidence>
<dbReference type="AlphaFoldDB" id="A0A7C5IZZ1"/>
<dbReference type="Proteomes" id="UP000886100">
    <property type="component" value="Unassembled WGS sequence"/>
</dbReference>
<protein>
    <recommendedName>
        <fullName evidence="2">RND family transporter</fullName>
    </recommendedName>
</protein>
<gene>
    <name evidence="1" type="ORF">ENJ98_06105</name>
</gene>
<accession>A0A7C5IZZ1</accession>
<name>A0A7C5IZZ1_9GAMM</name>
<comment type="caution">
    <text evidence="1">The sequence shown here is derived from an EMBL/GenBank/DDBJ whole genome shotgun (WGS) entry which is preliminary data.</text>
</comment>
<sequence>MNRLLTYFSNHPLIGLSIVLLLSLLFSAKLAELEIRISAEEMLVQHDEEHRFYDRTRRLFGDEQVILVYMQSQRLLAPEKLAVLKEVIGEIETLPFVDRVESLFTIPWVKTVDGYLDKKPYLEKLPADPGEEERILAEARRNPFIRHVLISPERDVMAIAVIMKPGGDQNDQAITRGLDEAVARLKGFYEPVFAIG</sequence>
<proteinExistence type="predicted"/>
<evidence type="ECO:0000313" key="1">
    <source>
        <dbReference type="EMBL" id="HHH13793.1"/>
    </source>
</evidence>
<reference evidence="1" key="1">
    <citation type="journal article" date="2020" name="mSystems">
        <title>Genome- and Community-Level Interaction Insights into Carbon Utilization and Element Cycling Functions of Hydrothermarchaeota in Hydrothermal Sediment.</title>
        <authorList>
            <person name="Zhou Z."/>
            <person name="Liu Y."/>
            <person name="Xu W."/>
            <person name="Pan J."/>
            <person name="Luo Z.H."/>
            <person name="Li M."/>
        </authorList>
    </citation>
    <scope>NUCLEOTIDE SEQUENCE [LARGE SCALE GENOMIC DNA]</scope>
    <source>
        <strain evidence="1">HyVt-535</strain>
    </source>
</reference>
<organism evidence="1">
    <name type="scientific">Thiolapillus brandeum</name>
    <dbReference type="NCBI Taxonomy" id="1076588"/>
    <lineage>
        <taxon>Bacteria</taxon>
        <taxon>Pseudomonadati</taxon>
        <taxon>Pseudomonadota</taxon>
        <taxon>Gammaproteobacteria</taxon>
        <taxon>Chromatiales</taxon>
        <taxon>Sedimenticolaceae</taxon>
        <taxon>Thiolapillus</taxon>
    </lineage>
</organism>
<feature type="non-terminal residue" evidence="1">
    <location>
        <position position="196"/>
    </location>
</feature>
<dbReference type="EMBL" id="DROM01000367">
    <property type="protein sequence ID" value="HHH13793.1"/>
    <property type="molecule type" value="Genomic_DNA"/>
</dbReference>